<dbReference type="Gene3D" id="3.30.565.10">
    <property type="entry name" value="Histidine kinase-like ATPase, C-terminal domain"/>
    <property type="match status" value="1"/>
</dbReference>
<dbReference type="InterPro" id="IPR036890">
    <property type="entry name" value="HATPase_C_sf"/>
</dbReference>
<comment type="subcellular location">
    <subcellularLocation>
        <location evidence="2">Cell membrane</location>
        <topology evidence="2">Multi-pass membrane protein</topology>
    </subcellularLocation>
</comment>
<dbReference type="OrthoDB" id="9785252at2"/>
<feature type="domain" description="Histidine kinase" evidence="11">
    <location>
        <begin position="243"/>
        <end position="455"/>
    </location>
</feature>
<dbReference type="PRINTS" id="PR00344">
    <property type="entry name" value="BCTRLSENSOR"/>
</dbReference>
<dbReference type="InterPro" id="IPR004358">
    <property type="entry name" value="Sig_transdc_His_kin-like_C"/>
</dbReference>
<dbReference type="EMBL" id="PEOG01000034">
    <property type="protein sequence ID" value="PIM52598.1"/>
    <property type="molecule type" value="Genomic_DNA"/>
</dbReference>
<organism evidence="12 13">
    <name type="scientific">Roseateles chitinivorans</name>
    <dbReference type="NCBI Taxonomy" id="2917965"/>
    <lineage>
        <taxon>Bacteria</taxon>
        <taxon>Pseudomonadati</taxon>
        <taxon>Pseudomonadota</taxon>
        <taxon>Betaproteobacteria</taxon>
        <taxon>Burkholderiales</taxon>
        <taxon>Sphaerotilaceae</taxon>
        <taxon>Roseateles</taxon>
    </lineage>
</organism>
<feature type="transmembrane region" description="Helical" evidence="10">
    <location>
        <begin position="76"/>
        <end position="95"/>
    </location>
</feature>
<dbReference type="InterPro" id="IPR003661">
    <property type="entry name" value="HisK_dim/P_dom"/>
</dbReference>
<evidence type="ECO:0000259" key="11">
    <source>
        <dbReference type="PROSITE" id="PS50109"/>
    </source>
</evidence>
<dbReference type="PANTHER" id="PTHR44936:SF10">
    <property type="entry name" value="SENSOR PROTEIN RSTB"/>
    <property type="match status" value="1"/>
</dbReference>
<dbReference type="SMART" id="SM00387">
    <property type="entry name" value="HATPase_c"/>
    <property type="match status" value="1"/>
</dbReference>
<dbReference type="InterPro" id="IPR005467">
    <property type="entry name" value="His_kinase_dom"/>
</dbReference>
<protein>
    <recommendedName>
        <fullName evidence="3">histidine kinase</fullName>
        <ecNumber evidence="3">2.7.13.3</ecNumber>
    </recommendedName>
</protein>
<evidence type="ECO:0000256" key="2">
    <source>
        <dbReference type="ARBA" id="ARBA00004651"/>
    </source>
</evidence>
<keyword evidence="6" id="KW-0808">Transferase</keyword>
<dbReference type="InterPro" id="IPR003594">
    <property type="entry name" value="HATPase_dom"/>
</dbReference>
<sequence>MPLSRPDPDDDHPDDSRYLDGAAGALGIEESSGEGRALQAGRNNLQQLVQLRWLAAAGQFATVLSVHHALHIRLPMPEMLTLLAVLVLFNLACWLRTRWVPSVRNAELFAGLLVDIAVLSGQLYYSGGVTNPFIFLFLLQIAVGAVLLPSRYIWFTVAVTGGCFVALTQWHLPLLVPDMEGLSLPTHYIGGLLICFAINASLLVIFIQRIGRNLRQRDARLADLRQRAAEEEHIVRMGLLASGAAHELGTPLATLSVILGDWSRMAPFAGDPELREEIEEMQVQLRRCKAIVSGILMSAGELRGEAPVVTTLQAFLDDLVTHWRATRTHHGLDYQPDADLPKVRIVSDVGLKQMIDNVLDNALEAAPGRPVSLRALIEDGQLVLRITDHGAGFLPEMLERFGKPYQSSKGRPGGGLGLFLALNVVRSLGGRLQARNRPAEEGGGAEVEIRMPLSALEPLGLPDNAAHDAG</sequence>
<evidence type="ECO:0000313" key="12">
    <source>
        <dbReference type="EMBL" id="PIM52598.1"/>
    </source>
</evidence>
<reference evidence="12 13" key="1">
    <citation type="submission" date="2017-11" db="EMBL/GenBank/DDBJ databases">
        <title>Draft genome sequence of Mitsuaria sp. HWN-4.</title>
        <authorList>
            <person name="Gundlapally S.R."/>
        </authorList>
    </citation>
    <scope>NUCLEOTIDE SEQUENCE [LARGE SCALE GENOMIC DNA]</scope>
    <source>
        <strain evidence="12 13">HWN-4</strain>
    </source>
</reference>
<evidence type="ECO:0000256" key="10">
    <source>
        <dbReference type="SAM" id="Phobius"/>
    </source>
</evidence>
<evidence type="ECO:0000256" key="6">
    <source>
        <dbReference type="ARBA" id="ARBA00022679"/>
    </source>
</evidence>
<dbReference type="RefSeq" id="WP_099862185.1">
    <property type="nucleotide sequence ID" value="NZ_PEOG01000034.1"/>
</dbReference>
<dbReference type="AlphaFoldDB" id="A0A2G9C850"/>
<evidence type="ECO:0000256" key="4">
    <source>
        <dbReference type="ARBA" id="ARBA00022475"/>
    </source>
</evidence>
<dbReference type="CDD" id="cd00082">
    <property type="entry name" value="HisKA"/>
    <property type="match status" value="1"/>
</dbReference>
<dbReference type="SUPFAM" id="SSF47384">
    <property type="entry name" value="Homodimeric domain of signal transducing histidine kinase"/>
    <property type="match status" value="1"/>
</dbReference>
<dbReference type="Pfam" id="PF25323">
    <property type="entry name" value="6TM_PilS"/>
    <property type="match status" value="1"/>
</dbReference>
<keyword evidence="13" id="KW-1185">Reference proteome</keyword>
<name>A0A2G9C850_9BURK</name>
<evidence type="ECO:0000313" key="13">
    <source>
        <dbReference type="Proteomes" id="UP000231501"/>
    </source>
</evidence>
<dbReference type="Pfam" id="PF02518">
    <property type="entry name" value="HATPase_c"/>
    <property type="match status" value="1"/>
</dbReference>
<evidence type="ECO:0000256" key="8">
    <source>
        <dbReference type="ARBA" id="ARBA00022777"/>
    </source>
</evidence>
<evidence type="ECO:0000256" key="7">
    <source>
        <dbReference type="ARBA" id="ARBA00022741"/>
    </source>
</evidence>
<feature type="transmembrane region" description="Helical" evidence="10">
    <location>
        <begin position="155"/>
        <end position="176"/>
    </location>
</feature>
<dbReference type="GO" id="GO:0005886">
    <property type="term" value="C:plasma membrane"/>
    <property type="evidence" value="ECO:0007669"/>
    <property type="project" value="UniProtKB-SubCell"/>
</dbReference>
<evidence type="ECO:0000256" key="5">
    <source>
        <dbReference type="ARBA" id="ARBA00022553"/>
    </source>
</evidence>
<feature type="transmembrane region" description="Helical" evidence="10">
    <location>
        <begin position="107"/>
        <end position="125"/>
    </location>
</feature>
<keyword evidence="10" id="KW-0812">Transmembrane</keyword>
<dbReference type="PANTHER" id="PTHR44936">
    <property type="entry name" value="SENSOR PROTEIN CREC"/>
    <property type="match status" value="1"/>
</dbReference>
<keyword evidence="8 12" id="KW-0418">Kinase</keyword>
<feature type="transmembrane region" description="Helical" evidence="10">
    <location>
        <begin position="131"/>
        <end position="148"/>
    </location>
</feature>
<evidence type="ECO:0000256" key="9">
    <source>
        <dbReference type="ARBA" id="ARBA00022840"/>
    </source>
</evidence>
<evidence type="ECO:0000256" key="1">
    <source>
        <dbReference type="ARBA" id="ARBA00000085"/>
    </source>
</evidence>
<dbReference type="InterPro" id="IPR050980">
    <property type="entry name" value="2C_sensor_his_kinase"/>
</dbReference>
<comment type="caution">
    <text evidence="12">The sequence shown here is derived from an EMBL/GenBank/DDBJ whole genome shotgun (WGS) entry which is preliminary data.</text>
</comment>
<dbReference type="InterPro" id="IPR036097">
    <property type="entry name" value="HisK_dim/P_sf"/>
</dbReference>
<keyword evidence="10" id="KW-1133">Transmembrane helix</keyword>
<evidence type="ECO:0000256" key="3">
    <source>
        <dbReference type="ARBA" id="ARBA00012438"/>
    </source>
</evidence>
<keyword evidence="10" id="KW-0472">Membrane</keyword>
<comment type="catalytic activity">
    <reaction evidence="1">
        <text>ATP + protein L-histidine = ADP + protein N-phospho-L-histidine.</text>
        <dbReference type="EC" id="2.7.13.3"/>
    </reaction>
</comment>
<keyword evidence="4" id="KW-1003">Cell membrane</keyword>
<dbReference type="GO" id="GO:0000155">
    <property type="term" value="F:phosphorelay sensor kinase activity"/>
    <property type="evidence" value="ECO:0007669"/>
    <property type="project" value="InterPro"/>
</dbReference>
<dbReference type="GO" id="GO:0005524">
    <property type="term" value="F:ATP binding"/>
    <property type="evidence" value="ECO:0007669"/>
    <property type="project" value="UniProtKB-KW"/>
</dbReference>
<dbReference type="PROSITE" id="PS50109">
    <property type="entry name" value="HIS_KIN"/>
    <property type="match status" value="1"/>
</dbReference>
<dbReference type="SUPFAM" id="SSF55874">
    <property type="entry name" value="ATPase domain of HSP90 chaperone/DNA topoisomerase II/histidine kinase"/>
    <property type="match status" value="1"/>
</dbReference>
<accession>A0A2G9C850</accession>
<dbReference type="Gene3D" id="1.10.287.130">
    <property type="match status" value="1"/>
</dbReference>
<gene>
    <name evidence="12" type="ORF">CS062_13670</name>
</gene>
<dbReference type="Proteomes" id="UP000231501">
    <property type="component" value="Unassembled WGS sequence"/>
</dbReference>
<keyword evidence="9" id="KW-0067">ATP-binding</keyword>
<keyword evidence="7" id="KW-0547">Nucleotide-binding</keyword>
<dbReference type="EC" id="2.7.13.3" evidence="3"/>
<proteinExistence type="predicted"/>
<feature type="transmembrane region" description="Helical" evidence="10">
    <location>
        <begin position="188"/>
        <end position="207"/>
    </location>
</feature>
<keyword evidence="5" id="KW-0597">Phosphoprotein</keyword>